<dbReference type="Proteomes" id="UP001564626">
    <property type="component" value="Unassembled WGS sequence"/>
</dbReference>
<accession>A0ABV4CDW2</accession>
<feature type="transmembrane region" description="Helical" evidence="1">
    <location>
        <begin position="12"/>
        <end position="32"/>
    </location>
</feature>
<dbReference type="RefSeq" id="WP_369774660.1">
    <property type="nucleotide sequence ID" value="NZ_JBGEHV010000009.1"/>
</dbReference>
<gene>
    <name evidence="2" type="ORF">AB8O55_07080</name>
</gene>
<keyword evidence="3" id="KW-1185">Reference proteome</keyword>
<evidence type="ECO:0000313" key="3">
    <source>
        <dbReference type="Proteomes" id="UP001564626"/>
    </source>
</evidence>
<feature type="transmembrane region" description="Helical" evidence="1">
    <location>
        <begin position="38"/>
        <end position="57"/>
    </location>
</feature>
<sequence length="61" mass="6021">MNPLTIVLTGKGLITALGLLAVAVLVLLAVGWLAGPGYALAGGLGVVLLVKGLFALLKPAE</sequence>
<keyword evidence="1" id="KW-0472">Membrane</keyword>
<dbReference type="EMBL" id="JBGEHV010000009">
    <property type="protein sequence ID" value="MEY8039156.1"/>
    <property type="molecule type" value="Genomic_DNA"/>
</dbReference>
<evidence type="ECO:0000313" key="2">
    <source>
        <dbReference type="EMBL" id="MEY8039156.1"/>
    </source>
</evidence>
<evidence type="ECO:0000256" key="1">
    <source>
        <dbReference type="SAM" id="Phobius"/>
    </source>
</evidence>
<name>A0ABV4CDW2_9PSEU</name>
<comment type="caution">
    <text evidence="2">The sequence shown here is derived from an EMBL/GenBank/DDBJ whole genome shotgun (WGS) entry which is preliminary data.</text>
</comment>
<keyword evidence="1" id="KW-0812">Transmembrane</keyword>
<keyword evidence="1" id="KW-1133">Transmembrane helix</keyword>
<organism evidence="2 3">
    <name type="scientific">Saccharopolyspora cebuensis</name>
    <dbReference type="NCBI Taxonomy" id="418759"/>
    <lineage>
        <taxon>Bacteria</taxon>
        <taxon>Bacillati</taxon>
        <taxon>Actinomycetota</taxon>
        <taxon>Actinomycetes</taxon>
        <taxon>Pseudonocardiales</taxon>
        <taxon>Pseudonocardiaceae</taxon>
        <taxon>Saccharopolyspora</taxon>
    </lineage>
</organism>
<protein>
    <submittedName>
        <fullName evidence="2">Uncharacterized protein</fullName>
    </submittedName>
</protein>
<reference evidence="2 3" key="1">
    <citation type="submission" date="2024-08" db="EMBL/GenBank/DDBJ databases">
        <title>Genome mining of Saccharopolyspora cebuensis PGLac3 from Nigerian medicinal plant.</title>
        <authorList>
            <person name="Ezeobiora C.E."/>
            <person name="Igbokwe N.H."/>
            <person name="Amin D.H."/>
            <person name="Mendie U.E."/>
        </authorList>
    </citation>
    <scope>NUCLEOTIDE SEQUENCE [LARGE SCALE GENOMIC DNA]</scope>
    <source>
        <strain evidence="2 3">PGLac3</strain>
    </source>
</reference>
<proteinExistence type="predicted"/>